<protein>
    <recommendedName>
        <fullName evidence="3">Movement protein TGBp3</fullName>
    </recommendedName>
    <alternativeName>
        <fullName evidence="12">Triple gene block 3 protein</fullName>
    </alternativeName>
</protein>
<dbReference type="InterPro" id="IPR003411">
    <property type="entry name" value="TGBp3"/>
</dbReference>
<dbReference type="GO" id="GO:0044167">
    <property type="term" value="C:host cell endoplasmic reticulum membrane"/>
    <property type="evidence" value="ECO:0007669"/>
    <property type="project" value="UniProtKB-SubCell"/>
</dbReference>
<evidence type="ECO:0000256" key="5">
    <source>
        <dbReference type="ARBA" id="ARBA00022692"/>
    </source>
</evidence>
<evidence type="ECO:0000256" key="12">
    <source>
        <dbReference type="ARBA" id="ARBA00033148"/>
    </source>
</evidence>
<evidence type="ECO:0000313" key="13">
    <source>
        <dbReference type="EMBL" id="AVD50417.1"/>
    </source>
</evidence>
<comment type="subcellular location">
    <subcellularLocation>
        <location evidence="1">Host endoplasmic reticulum membrane</location>
    </subcellularLocation>
</comment>
<sequence length="67" mass="7304">MQPLEVIIAVSAALLALIILNIVFGANSCDPCQIVITGESVKVFNCILSPEFLEVLKDLKPYHHPTL</sequence>
<proteinExistence type="inferred from homology"/>
<organism evidence="13">
    <name type="scientific">Peach chlorotic mottle virus</name>
    <dbReference type="NCBI Taxonomy" id="471498"/>
    <lineage>
        <taxon>Viruses</taxon>
        <taxon>Riboviria</taxon>
        <taxon>Orthornavirae</taxon>
        <taxon>Kitrinoviricota</taxon>
        <taxon>Alsuviricetes</taxon>
        <taxon>Tymovirales</taxon>
        <taxon>Betaflexiviridae</taxon>
        <taxon>Quinvirinae</taxon>
        <taxon>Foveavirus</taxon>
        <taxon>Foveavirus persicae</taxon>
    </lineage>
</organism>
<evidence type="ECO:0000256" key="4">
    <source>
        <dbReference type="ARBA" id="ARBA00022448"/>
    </source>
</evidence>
<comment type="function">
    <text evidence="11">Plays a role in viral cell-to-cell propagation, by facilitating genome transport to neighboring plant cells through plasmosdesmata. May induce the formation of granular vesicles derived from the Endoplasmic reticulum, which align on actin filaments.</text>
</comment>
<keyword evidence="10" id="KW-1038">Host endoplasmic reticulum</keyword>
<reference evidence="13" key="1">
    <citation type="submission" date="2017-03" db="EMBL/GenBank/DDBJ databases">
        <title>Identification of several viruses from Peach (Prunus domestica) in Mexico.</title>
        <authorList>
            <person name="De La Torre Almaraz R."/>
            <person name="Sanchez Navarro J."/>
            <person name="Pallas V."/>
        </authorList>
    </citation>
    <scope>NUCLEOTIDE SEQUENCE</scope>
    <source>
        <strain evidence="13">DuraznoMex1</strain>
    </source>
</reference>
<evidence type="ECO:0000256" key="7">
    <source>
        <dbReference type="ARBA" id="ARBA00022989"/>
    </source>
</evidence>
<evidence type="ECO:0000256" key="3">
    <source>
        <dbReference type="ARBA" id="ARBA00013812"/>
    </source>
</evidence>
<comment type="similarity">
    <text evidence="2">Belongs to the Tymovirales TGBp3 protein family.</text>
</comment>
<dbReference type="EMBL" id="KY774446">
    <property type="protein sequence ID" value="AVD50417.1"/>
    <property type="molecule type" value="Genomic_RNA"/>
</dbReference>
<name>A0A3S7ECA9_9VIRU</name>
<keyword evidence="9" id="KW-0472">Membrane</keyword>
<dbReference type="Pfam" id="PF02495">
    <property type="entry name" value="TGBp3"/>
    <property type="match status" value="1"/>
</dbReference>
<dbReference type="GO" id="GO:0046740">
    <property type="term" value="P:transport of virus in host, cell to cell"/>
    <property type="evidence" value="ECO:0007669"/>
    <property type="project" value="UniProtKB-KW"/>
</dbReference>
<keyword evidence="7" id="KW-1133">Transmembrane helix</keyword>
<keyword evidence="4" id="KW-0813">Transport</keyword>
<keyword evidence="8" id="KW-0916">Viral movement protein</keyword>
<evidence type="ECO:0000256" key="9">
    <source>
        <dbReference type="ARBA" id="ARBA00023136"/>
    </source>
</evidence>
<evidence type="ECO:0000256" key="8">
    <source>
        <dbReference type="ARBA" id="ARBA00023031"/>
    </source>
</evidence>
<evidence type="ECO:0000256" key="6">
    <source>
        <dbReference type="ARBA" id="ARBA00022870"/>
    </source>
</evidence>
<evidence type="ECO:0000256" key="11">
    <source>
        <dbReference type="ARBA" id="ARBA00025270"/>
    </source>
</evidence>
<accession>A0A3S7ECA9</accession>
<evidence type="ECO:0000256" key="2">
    <source>
        <dbReference type="ARBA" id="ARBA00010355"/>
    </source>
</evidence>
<evidence type="ECO:0000256" key="10">
    <source>
        <dbReference type="ARBA" id="ARBA00023184"/>
    </source>
</evidence>
<keyword evidence="6" id="KW-1043">Host membrane</keyword>
<evidence type="ECO:0000256" key="1">
    <source>
        <dbReference type="ARBA" id="ARBA00004625"/>
    </source>
</evidence>
<keyword evidence="5" id="KW-0812">Transmembrane</keyword>